<evidence type="ECO:0000313" key="2">
    <source>
        <dbReference type="Proteomes" id="UP000254621"/>
    </source>
</evidence>
<evidence type="ECO:0000313" key="1">
    <source>
        <dbReference type="EMBL" id="SUP61454.1"/>
    </source>
</evidence>
<reference evidence="1 2" key="1">
    <citation type="submission" date="2018-06" db="EMBL/GenBank/DDBJ databases">
        <authorList>
            <consortium name="Pathogen Informatics"/>
            <person name="Doyle S."/>
        </authorList>
    </citation>
    <scope>NUCLEOTIDE SEQUENCE [LARGE SCALE GENOMIC DNA]</scope>
    <source>
        <strain evidence="1 2">NCTC13645</strain>
    </source>
</reference>
<accession>A0A380P9C6</accession>
<dbReference type="Proteomes" id="UP000254621">
    <property type="component" value="Unassembled WGS sequence"/>
</dbReference>
<dbReference type="EMBL" id="UHIV01000007">
    <property type="protein sequence ID" value="SUP61454.1"/>
    <property type="molecule type" value="Genomic_DNA"/>
</dbReference>
<dbReference type="AlphaFoldDB" id="A0A380P9C6"/>
<sequence length="47" mass="5527">MPNLENTSSESIELYFSVLEYIPSVIRGEKLMLELHFIFLLKKLLNL</sequence>
<name>A0A380P9C6_WEIVI</name>
<gene>
    <name evidence="1" type="ORF">NCTC13645_02610</name>
</gene>
<protein>
    <submittedName>
        <fullName evidence="1">Uncharacterized protein</fullName>
    </submittedName>
</protein>
<proteinExistence type="predicted"/>
<organism evidence="1 2">
    <name type="scientific">Weissella viridescens</name>
    <name type="common">Lactobacillus viridescens</name>
    <dbReference type="NCBI Taxonomy" id="1629"/>
    <lineage>
        <taxon>Bacteria</taxon>
        <taxon>Bacillati</taxon>
        <taxon>Bacillota</taxon>
        <taxon>Bacilli</taxon>
        <taxon>Lactobacillales</taxon>
        <taxon>Lactobacillaceae</taxon>
        <taxon>Weissella</taxon>
    </lineage>
</organism>